<evidence type="ECO:0000256" key="1">
    <source>
        <dbReference type="SAM" id="MobiDB-lite"/>
    </source>
</evidence>
<dbReference type="AlphaFoldDB" id="X6NH89"/>
<reference evidence="2 3" key="1">
    <citation type="journal article" date="2013" name="Curr. Biol.">
        <title>The Genome of the Foraminiferan Reticulomyxa filosa.</title>
        <authorList>
            <person name="Glockner G."/>
            <person name="Hulsmann N."/>
            <person name="Schleicher M."/>
            <person name="Noegel A.A."/>
            <person name="Eichinger L."/>
            <person name="Gallinger C."/>
            <person name="Pawlowski J."/>
            <person name="Sierra R."/>
            <person name="Euteneuer U."/>
            <person name="Pillet L."/>
            <person name="Moustafa A."/>
            <person name="Platzer M."/>
            <person name="Groth M."/>
            <person name="Szafranski K."/>
            <person name="Schliwa M."/>
        </authorList>
    </citation>
    <scope>NUCLEOTIDE SEQUENCE [LARGE SCALE GENOMIC DNA]</scope>
</reference>
<proteinExistence type="predicted"/>
<protein>
    <submittedName>
        <fullName evidence="2">Uncharacterized protein</fullName>
    </submittedName>
</protein>
<feature type="compositionally biased region" description="Basic and acidic residues" evidence="1">
    <location>
        <begin position="46"/>
        <end position="85"/>
    </location>
</feature>
<evidence type="ECO:0000313" key="3">
    <source>
        <dbReference type="Proteomes" id="UP000023152"/>
    </source>
</evidence>
<dbReference type="Proteomes" id="UP000023152">
    <property type="component" value="Unassembled WGS sequence"/>
</dbReference>
<evidence type="ECO:0000313" key="2">
    <source>
        <dbReference type="EMBL" id="ETO25685.1"/>
    </source>
</evidence>
<organism evidence="2 3">
    <name type="scientific">Reticulomyxa filosa</name>
    <dbReference type="NCBI Taxonomy" id="46433"/>
    <lineage>
        <taxon>Eukaryota</taxon>
        <taxon>Sar</taxon>
        <taxon>Rhizaria</taxon>
        <taxon>Retaria</taxon>
        <taxon>Foraminifera</taxon>
        <taxon>Monothalamids</taxon>
        <taxon>Reticulomyxidae</taxon>
        <taxon>Reticulomyxa</taxon>
    </lineage>
</organism>
<feature type="region of interest" description="Disordered" evidence="1">
    <location>
        <begin position="46"/>
        <end position="90"/>
    </location>
</feature>
<comment type="caution">
    <text evidence="2">The sequence shown here is derived from an EMBL/GenBank/DDBJ whole genome shotgun (WGS) entry which is preliminary data.</text>
</comment>
<name>X6NH89_RETFI</name>
<gene>
    <name evidence="2" type="ORF">RFI_11451</name>
</gene>
<dbReference type="EMBL" id="ASPP01008343">
    <property type="protein sequence ID" value="ETO25685.1"/>
    <property type="molecule type" value="Genomic_DNA"/>
</dbReference>
<sequence>MYKNNKGQFCDELVVFNVKLSESKKLGTKTSPGANNWLSFIFERSDKETARESQTKEDGDKTEKSNERSRSRNNEEVARNKEKYTTRSTNGVKDIRTLKWSERAGKKEYGQQGTYTSAMIQIANGSNGFACENIGLYGGMDRAKSKKKGIRLEEKEEVNQEPDIQMPQLVQKKKNFF</sequence>
<accession>X6NH89</accession>
<keyword evidence="3" id="KW-1185">Reference proteome</keyword>